<dbReference type="eggNOG" id="COG1136">
    <property type="taxonomic scope" value="Bacteria"/>
</dbReference>
<dbReference type="FunFam" id="3.40.50.300:FF:000056">
    <property type="entry name" value="Cell division ATP-binding protein FtsE"/>
    <property type="match status" value="1"/>
</dbReference>
<keyword evidence="4" id="KW-0067">ATP-binding</keyword>
<dbReference type="Gene3D" id="3.40.50.300">
    <property type="entry name" value="P-loop containing nucleotide triphosphate hydrolases"/>
    <property type="match status" value="1"/>
</dbReference>
<evidence type="ECO:0000256" key="3">
    <source>
        <dbReference type="ARBA" id="ARBA00022741"/>
    </source>
</evidence>
<keyword evidence="3" id="KW-0547">Nucleotide-binding</keyword>
<dbReference type="OrthoDB" id="9791546at2"/>
<dbReference type="KEGG" id="bco:Bcell_2757"/>
<dbReference type="EMBL" id="CP002394">
    <property type="protein sequence ID" value="ADU31012.1"/>
    <property type="molecule type" value="Genomic_DNA"/>
</dbReference>
<dbReference type="InterPro" id="IPR003439">
    <property type="entry name" value="ABC_transporter-like_ATP-bd"/>
</dbReference>
<evidence type="ECO:0000313" key="7">
    <source>
        <dbReference type="Proteomes" id="UP000001401"/>
    </source>
</evidence>
<dbReference type="PROSITE" id="PS00211">
    <property type="entry name" value="ABC_TRANSPORTER_1"/>
    <property type="match status" value="1"/>
</dbReference>
<dbReference type="PROSITE" id="PS50893">
    <property type="entry name" value="ABC_TRANSPORTER_2"/>
    <property type="match status" value="1"/>
</dbReference>
<keyword evidence="7" id="KW-1185">Reference proteome</keyword>
<dbReference type="InterPro" id="IPR027417">
    <property type="entry name" value="P-loop_NTPase"/>
</dbReference>
<dbReference type="InterPro" id="IPR003593">
    <property type="entry name" value="AAA+_ATPase"/>
</dbReference>
<evidence type="ECO:0000256" key="1">
    <source>
        <dbReference type="ARBA" id="ARBA00005417"/>
    </source>
</evidence>
<dbReference type="GO" id="GO:0016887">
    <property type="term" value="F:ATP hydrolysis activity"/>
    <property type="evidence" value="ECO:0007669"/>
    <property type="project" value="InterPro"/>
</dbReference>
<evidence type="ECO:0000256" key="2">
    <source>
        <dbReference type="ARBA" id="ARBA00022448"/>
    </source>
</evidence>
<name>E6TVJ5_EVAC2</name>
<organism evidence="6 7">
    <name type="scientific">Evansella cellulosilytica (strain ATCC 21833 / DSM 2522 / FERM P-1141 / JCM 9156 / N-4)</name>
    <name type="common">Bacillus cellulosilyticus</name>
    <dbReference type="NCBI Taxonomy" id="649639"/>
    <lineage>
        <taxon>Bacteria</taxon>
        <taxon>Bacillati</taxon>
        <taxon>Bacillota</taxon>
        <taxon>Bacilli</taxon>
        <taxon>Bacillales</taxon>
        <taxon>Bacillaceae</taxon>
        <taxon>Evansella</taxon>
    </lineage>
</organism>
<evidence type="ECO:0000313" key="6">
    <source>
        <dbReference type="EMBL" id="ADU31012.1"/>
    </source>
</evidence>
<dbReference type="PANTHER" id="PTHR42798">
    <property type="entry name" value="LIPOPROTEIN-RELEASING SYSTEM ATP-BINDING PROTEIN LOLD"/>
    <property type="match status" value="1"/>
</dbReference>
<feature type="domain" description="ABC transporter" evidence="5">
    <location>
        <begin position="5"/>
        <end position="223"/>
    </location>
</feature>
<comment type="similarity">
    <text evidence="1">Belongs to the ABC transporter superfamily.</text>
</comment>
<dbReference type="GO" id="GO:0005886">
    <property type="term" value="C:plasma membrane"/>
    <property type="evidence" value="ECO:0007669"/>
    <property type="project" value="UniProtKB-ARBA"/>
</dbReference>
<dbReference type="STRING" id="649639.Bcell_2757"/>
<accession>E6TVJ5</accession>
<dbReference type="Pfam" id="PF00005">
    <property type="entry name" value="ABC_tran"/>
    <property type="match status" value="1"/>
</dbReference>
<keyword evidence="2" id="KW-0813">Transport</keyword>
<dbReference type="RefSeq" id="WP_013489345.1">
    <property type="nucleotide sequence ID" value="NC_014829.1"/>
</dbReference>
<dbReference type="Proteomes" id="UP000001401">
    <property type="component" value="Chromosome"/>
</dbReference>
<dbReference type="SMART" id="SM00382">
    <property type="entry name" value="AAA"/>
    <property type="match status" value="1"/>
</dbReference>
<proteinExistence type="inferred from homology"/>
<dbReference type="InterPro" id="IPR017871">
    <property type="entry name" value="ABC_transporter-like_CS"/>
</dbReference>
<dbReference type="HOGENOM" id="CLU_000604_1_22_9"/>
<gene>
    <name evidence="6" type="ordered locus">Bcell_2757</name>
</gene>
<evidence type="ECO:0000259" key="5">
    <source>
        <dbReference type="PROSITE" id="PS50893"/>
    </source>
</evidence>
<dbReference type="AlphaFoldDB" id="E6TVJ5"/>
<dbReference type="GO" id="GO:0005524">
    <property type="term" value="F:ATP binding"/>
    <property type="evidence" value="ECO:0007669"/>
    <property type="project" value="UniProtKB-KW"/>
</dbReference>
<protein>
    <submittedName>
        <fullName evidence="6">ABC transporter related protein</fullName>
    </submittedName>
</protein>
<dbReference type="InterPro" id="IPR017911">
    <property type="entry name" value="MacB-like_ATP-bd"/>
</dbReference>
<sequence length="223" mass="24632">MNTILEFNNVSYFYKDGEEIIHILKDANCYFEKGKLYAMLGPSGSGKTTAIALAGGLDKPKTGSVLYNDKSIRDIGYTKYRRANRAIVFQSYNLIPYLTALQNVITGMEISGSKDIDKKKTAMDFLNKVGLTSDEANRNVLKLSGGQQQRVAIARALACDVELILADEPTGNLDQETAEGIIKIFKDLAHNEGKCVIIVTHAQNVAESADEVIRLNKGQFYRD</sequence>
<reference evidence="6 7" key="1">
    <citation type="submission" date="2010-12" db="EMBL/GenBank/DDBJ databases">
        <title>Complete sequence of Bacillus cellulosilyticus DSM 2522.</title>
        <authorList>
            <consortium name="US DOE Joint Genome Institute"/>
            <person name="Lucas S."/>
            <person name="Copeland A."/>
            <person name="Lapidus A."/>
            <person name="Cheng J.-F."/>
            <person name="Bruce D."/>
            <person name="Goodwin L."/>
            <person name="Pitluck S."/>
            <person name="Chertkov O."/>
            <person name="Detter J.C."/>
            <person name="Han C."/>
            <person name="Tapia R."/>
            <person name="Land M."/>
            <person name="Hauser L."/>
            <person name="Jeffries C."/>
            <person name="Kyrpides N."/>
            <person name="Ivanova N."/>
            <person name="Mikhailova N."/>
            <person name="Brumm P."/>
            <person name="Mead D."/>
            <person name="Woyke T."/>
        </authorList>
    </citation>
    <scope>NUCLEOTIDE SEQUENCE [LARGE SCALE GENOMIC DNA]</scope>
    <source>
        <strain evidence="7">ATCC 21833 / DSM 2522 / FERM P-1141 / JCM 9156 / N-4</strain>
    </source>
</reference>
<dbReference type="PANTHER" id="PTHR42798:SF6">
    <property type="entry name" value="CELL DIVISION ATP-BINDING PROTEIN FTSE"/>
    <property type="match status" value="1"/>
</dbReference>
<dbReference type="CDD" id="cd03255">
    <property type="entry name" value="ABC_MJ0796_LolCDE_FtsE"/>
    <property type="match status" value="1"/>
</dbReference>
<evidence type="ECO:0000256" key="4">
    <source>
        <dbReference type="ARBA" id="ARBA00022840"/>
    </source>
</evidence>
<dbReference type="SUPFAM" id="SSF52540">
    <property type="entry name" value="P-loop containing nucleoside triphosphate hydrolases"/>
    <property type="match status" value="1"/>
</dbReference>